<protein>
    <submittedName>
        <fullName evidence="3">NBS-LRR disease resistance protein NBS18</fullName>
    </submittedName>
</protein>
<feature type="non-terminal residue" evidence="3">
    <location>
        <position position="1"/>
    </location>
</feature>
<dbReference type="InterPro" id="IPR050905">
    <property type="entry name" value="Plant_NBS-LRR"/>
</dbReference>
<dbReference type="InterPro" id="IPR027417">
    <property type="entry name" value="P-loop_NTPase"/>
</dbReference>
<evidence type="ECO:0000256" key="1">
    <source>
        <dbReference type="ARBA" id="ARBA00022821"/>
    </source>
</evidence>
<dbReference type="PANTHER" id="PTHR33463">
    <property type="entry name" value="NB-ARC DOMAIN-CONTAINING PROTEIN-RELATED"/>
    <property type="match status" value="1"/>
</dbReference>
<dbReference type="AlphaFoldDB" id="I6TNC2"/>
<dbReference type="PANTHER" id="PTHR33463:SF209">
    <property type="entry name" value="DISEASE RESISTANCE PROTEIN RPS2-LIKE"/>
    <property type="match status" value="1"/>
</dbReference>
<organism evidence="3">
    <name type="scientific">Dimocarpus longan</name>
    <dbReference type="NCBI Taxonomy" id="128017"/>
    <lineage>
        <taxon>Eukaryota</taxon>
        <taxon>Viridiplantae</taxon>
        <taxon>Streptophyta</taxon>
        <taxon>Embryophyta</taxon>
        <taxon>Tracheophyta</taxon>
        <taxon>Spermatophyta</taxon>
        <taxon>Magnoliopsida</taxon>
        <taxon>eudicotyledons</taxon>
        <taxon>Gunneridae</taxon>
        <taxon>Pentapetalae</taxon>
        <taxon>rosids</taxon>
        <taxon>malvids</taxon>
        <taxon>Sapindales</taxon>
        <taxon>Sapindaceae</taxon>
        <taxon>Dimocarpus</taxon>
    </lineage>
</organism>
<dbReference type="InterPro" id="IPR002182">
    <property type="entry name" value="NB-ARC"/>
</dbReference>
<accession>I6TNC2</accession>
<evidence type="ECO:0000313" key="3">
    <source>
        <dbReference type="EMBL" id="AFM77947.1"/>
    </source>
</evidence>
<dbReference type="Gene3D" id="3.40.50.300">
    <property type="entry name" value="P-loop containing nucleotide triphosphate hydrolases"/>
    <property type="match status" value="1"/>
</dbReference>
<keyword evidence="1" id="KW-0611">Plant defense</keyword>
<proteinExistence type="evidence at transcript level"/>
<name>I6TNC2_9ROSI</name>
<feature type="domain" description="NB-ARC" evidence="2">
    <location>
        <begin position="1"/>
        <end position="139"/>
    </location>
</feature>
<dbReference type="SUPFAM" id="SSF52540">
    <property type="entry name" value="P-loop containing nucleoside triphosphate hydrolases"/>
    <property type="match status" value="1"/>
</dbReference>
<sequence length="158" mass="17763">GIGKTTLAKAVGDVTKEQKLFDEVIMVVVSRVVNITSLQDQTADSLGVKLEEKSELGRAKQLSFSLKSEKKILLILDGVWERLDLTTIGISFDYRHIRCKILMATRDEQVHNYMMCQKKVQLNVLNQKEGIDLIKKHVGVGYDSTVLIDIAKKSFGRV</sequence>
<evidence type="ECO:0000259" key="2">
    <source>
        <dbReference type="Pfam" id="PF00931"/>
    </source>
</evidence>
<dbReference type="EMBL" id="JQ900209">
    <property type="protein sequence ID" value="AFM77947.1"/>
    <property type="molecule type" value="mRNA"/>
</dbReference>
<reference evidence="3" key="1">
    <citation type="submission" date="2012-04" db="EMBL/GenBank/DDBJ databases">
        <title>Molecular cloning of potential NBS-encoding resistance genes from embryogenic callus in Dimocarpus longan Lour.</title>
        <authorList>
            <person name="Ye W."/>
            <person name="Lin Y."/>
            <person name="Lai Z."/>
        </authorList>
    </citation>
    <scope>NUCLEOTIDE SEQUENCE</scope>
    <source>
        <tissue evidence="3">Embryogenic callus</tissue>
    </source>
</reference>
<dbReference type="GO" id="GO:0043531">
    <property type="term" value="F:ADP binding"/>
    <property type="evidence" value="ECO:0007669"/>
    <property type="project" value="InterPro"/>
</dbReference>
<dbReference type="Pfam" id="PF00931">
    <property type="entry name" value="NB-ARC"/>
    <property type="match status" value="1"/>
</dbReference>